<keyword evidence="2" id="KW-1185">Reference proteome</keyword>
<gene>
    <name evidence="1" type="ORF">BDN72DRAFT_895628</name>
</gene>
<sequence>MGLTPTFQTRIPKSLAVRCFACPDIGFNVEKRVVDAASEAESHKYSLFLSIDGNFRLQRTHTNKRRDADDVALIDGHGYFVNDSDYTKYLQGVDPSSEVVLLVTQRVHNLCAVRMQNNLKFKNAAITGVICVQCARHGYYMPQGTANLEKGEAYARSDYVLMRVLDENNTQRWIMVSYDIWCQFHINLPNRVAKHFPNQLPILDHVRGAVPKMHVKGHMEECQQRWSFNYLPHSGETCGEKIETSWAEQNQSAGSTKQQNPSHRHDTLDDIFGFWNWNKLITLVAYISKQYQDCTVRLSANEEWLEELTKTLSKSHTAEAIQTWRIEDTTPKYTNGVWTSVYIARSKKGRPPSQLKAYQDLVNQERITAFAGLGQVGDAEFISQGLRIEAEQCRIQAQLVSDDPSESSLLSARLSLQNNLRKWLTTQGRQFPSLRDSLPNVDLTFPENVTLCLPSHWTTVNRPHALAHLVPVEHALRDGQCHDALDSLRTAIKTFNANYRDKQNSIRGQHPNTRAQSFLNTLDKDKSLQPLDKSQLWGRDMGIPAELGASKKPEPWFWVVGRPSGLSPQEEKDWNYEVDKARWFRHQAIVNRGREEKEILDEEIHRVYTSFVQMASTWRLLGSAPDCLPGPAAYAFKQSAMYVALADSAYDVISEVFANVFLRVSRPSG</sequence>
<protein>
    <submittedName>
        <fullName evidence="1">Uncharacterized protein</fullName>
    </submittedName>
</protein>
<accession>A0ACD3B1B9</accession>
<name>A0ACD3B1B9_9AGAR</name>
<evidence type="ECO:0000313" key="2">
    <source>
        <dbReference type="Proteomes" id="UP000308600"/>
    </source>
</evidence>
<proteinExistence type="predicted"/>
<dbReference type="Proteomes" id="UP000308600">
    <property type="component" value="Unassembled WGS sequence"/>
</dbReference>
<reference evidence="1 2" key="1">
    <citation type="journal article" date="2019" name="Nat. Ecol. Evol.">
        <title>Megaphylogeny resolves global patterns of mushroom evolution.</title>
        <authorList>
            <person name="Varga T."/>
            <person name="Krizsan K."/>
            <person name="Foldi C."/>
            <person name="Dima B."/>
            <person name="Sanchez-Garcia M."/>
            <person name="Sanchez-Ramirez S."/>
            <person name="Szollosi G.J."/>
            <person name="Szarkandi J.G."/>
            <person name="Papp V."/>
            <person name="Albert L."/>
            <person name="Andreopoulos W."/>
            <person name="Angelini C."/>
            <person name="Antonin V."/>
            <person name="Barry K.W."/>
            <person name="Bougher N.L."/>
            <person name="Buchanan P."/>
            <person name="Buyck B."/>
            <person name="Bense V."/>
            <person name="Catcheside P."/>
            <person name="Chovatia M."/>
            <person name="Cooper J."/>
            <person name="Damon W."/>
            <person name="Desjardin D."/>
            <person name="Finy P."/>
            <person name="Geml J."/>
            <person name="Haridas S."/>
            <person name="Hughes K."/>
            <person name="Justo A."/>
            <person name="Karasinski D."/>
            <person name="Kautmanova I."/>
            <person name="Kiss B."/>
            <person name="Kocsube S."/>
            <person name="Kotiranta H."/>
            <person name="LaButti K.M."/>
            <person name="Lechner B.E."/>
            <person name="Liimatainen K."/>
            <person name="Lipzen A."/>
            <person name="Lukacs Z."/>
            <person name="Mihaltcheva S."/>
            <person name="Morgado L.N."/>
            <person name="Niskanen T."/>
            <person name="Noordeloos M.E."/>
            <person name="Ohm R.A."/>
            <person name="Ortiz-Santana B."/>
            <person name="Ovrebo C."/>
            <person name="Racz N."/>
            <person name="Riley R."/>
            <person name="Savchenko A."/>
            <person name="Shiryaev A."/>
            <person name="Soop K."/>
            <person name="Spirin V."/>
            <person name="Szebenyi C."/>
            <person name="Tomsovsky M."/>
            <person name="Tulloss R.E."/>
            <person name="Uehling J."/>
            <person name="Grigoriev I.V."/>
            <person name="Vagvolgyi C."/>
            <person name="Papp T."/>
            <person name="Martin F.M."/>
            <person name="Miettinen O."/>
            <person name="Hibbett D.S."/>
            <person name="Nagy L.G."/>
        </authorList>
    </citation>
    <scope>NUCLEOTIDE SEQUENCE [LARGE SCALE GENOMIC DNA]</scope>
    <source>
        <strain evidence="1 2">NL-1719</strain>
    </source>
</reference>
<dbReference type="EMBL" id="ML208298">
    <property type="protein sequence ID" value="TFK71384.1"/>
    <property type="molecule type" value="Genomic_DNA"/>
</dbReference>
<evidence type="ECO:0000313" key="1">
    <source>
        <dbReference type="EMBL" id="TFK71384.1"/>
    </source>
</evidence>
<organism evidence="1 2">
    <name type="scientific">Pluteus cervinus</name>
    <dbReference type="NCBI Taxonomy" id="181527"/>
    <lineage>
        <taxon>Eukaryota</taxon>
        <taxon>Fungi</taxon>
        <taxon>Dikarya</taxon>
        <taxon>Basidiomycota</taxon>
        <taxon>Agaricomycotina</taxon>
        <taxon>Agaricomycetes</taxon>
        <taxon>Agaricomycetidae</taxon>
        <taxon>Agaricales</taxon>
        <taxon>Pluteineae</taxon>
        <taxon>Pluteaceae</taxon>
        <taxon>Pluteus</taxon>
    </lineage>
</organism>